<evidence type="ECO:0000256" key="9">
    <source>
        <dbReference type="RuleBase" id="RU363066"/>
    </source>
</evidence>
<evidence type="ECO:0000256" key="5">
    <source>
        <dbReference type="ARBA" id="ARBA00022741"/>
    </source>
</evidence>
<organism evidence="10 11">
    <name type="scientific">Subtercola frigoramans</name>
    <dbReference type="NCBI Taxonomy" id="120298"/>
    <lineage>
        <taxon>Bacteria</taxon>
        <taxon>Bacillati</taxon>
        <taxon>Actinomycetota</taxon>
        <taxon>Actinomycetes</taxon>
        <taxon>Micrococcales</taxon>
        <taxon>Microbacteriaceae</taxon>
        <taxon>Subtercola</taxon>
    </lineage>
</organism>
<keyword evidence="7 9" id="KW-0067">ATP-binding</keyword>
<evidence type="ECO:0000256" key="4">
    <source>
        <dbReference type="ARBA" id="ARBA00022679"/>
    </source>
</evidence>
<gene>
    <name evidence="10" type="ORF">JOE66_000528</name>
</gene>
<comment type="pathway">
    <text evidence="1">Carbohydrate acid metabolism.</text>
</comment>
<evidence type="ECO:0000256" key="8">
    <source>
        <dbReference type="ARBA" id="ARBA00048090"/>
    </source>
</evidence>
<evidence type="ECO:0000313" key="10">
    <source>
        <dbReference type="EMBL" id="MBM7470894.1"/>
    </source>
</evidence>
<sequence length="166" mass="17394">MADLVIVAGVSGSGKSTVGEALALELGVPFVDADSLHSAANVAKMAGGTPLTDEDRGPWLDSIGQAMRSAENDGLVMACSSLRRRYRDQIRASAPGTFFVTLTGSRELLAERLAGRAGHFMPPALLDSQLAAFEPLQPDERGIDLSIDAAPDTLVARAVEAIRAHP</sequence>
<comment type="catalytic activity">
    <reaction evidence="8 9">
        <text>D-gluconate + ATP = 6-phospho-D-gluconate + ADP + H(+)</text>
        <dbReference type="Rhea" id="RHEA:19433"/>
        <dbReference type="ChEBI" id="CHEBI:15378"/>
        <dbReference type="ChEBI" id="CHEBI:18391"/>
        <dbReference type="ChEBI" id="CHEBI:30616"/>
        <dbReference type="ChEBI" id="CHEBI:58759"/>
        <dbReference type="ChEBI" id="CHEBI:456216"/>
        <dbReference type="EC" id="2.7.1.12"/>
    </reaction>
</comment>
<protein>
    <recommendedName>
        <fullName evidence="3 9">Gluconokinase</fullName>
        <ecNumber evidence="3 9">2.7.1.12</ecNumber>
    </recommendedName>
</protein>
<evidence type="ECO:0000313" key="11">
    <source>
        <dbReference type="Proteomes" id="UP000776164"/>
    </source>
</evidence>
<dbReference type="RefSeq" id="WP_205106583.1">
    <property type="nucleotide sequence ID" value="NZ_BAAAHT010000018.1"/>
</dbReference>
<dbReference type="CDD" id="cd02021">
    <property type="entry name" value="GntK"/>
    <property type="match status" value="1"/>
</dbReference>
<dbReference type="PANTHER" id="PTHR43442:SF3">
    <property type="entry name" value="GLUCONOKINASE-RELATED"/>
    <property type="match status" value="1"/>
</dbReference>
<comment type="caution">
    <text evidence="10">The sequence shown here is derived from an EMBL/GenBank/DDBJ whole genome shotgun (WGS) entry which is preliminary data.</text>
</comment>
<dbReference type="Proteomes" id="UP000776164">
    <property type="component" value="Unassembled WGS sequence"/>
</dbReference>
<evidence type="ECO:0000256" key="7">
    <source>
        <dbReference type="ARBA" id="ARBA00022840"/>
    </source>
</evidence>
<dbReference type="EC" id="2.7.1.12" evidence="3 9"/>
<dbReference type="Gene3D" id="3.40.50.300">
    <property type="entry name" value="P-loop containing nucleotide triphosphate hydrolases"/>
    <property type="match status" value="1"/>
</dbReference>
<dbReference type="NCBIfam" id="TIGR01313">
    <property type="entry name" value="therm_gnt_kin"/>
    <property type="match status" value="1"/>
</dbReference>
<dbReference type="InterPro" id="IPR006001">
    <property type="entry name" value="Therm_gnt_kin"/>
</dbReference>
<dbReference type="Pfam" id="PF13671">
    <property type="entry name" value="AAA_33"/>
    <property type="match status" value="1"/>
</dbReference>
<dbReference type="EMBL" id="JAFBBU010000001">
    <property type="protein sequence ID" value="MBM7470894.1"/>
    <property type="molecule type" value="Genomic_DNA"/>
</dbReference>
<dbReference type="PANTHER" id="PTHR43442">
    <property type="entry name" value="GLUCONOKINASE-RELATED"/>
    <property type="match status" value="1"/>
</dbReference>
<dbReference type="GO" id="GO:0016301">
    <property type="term" value="F:kinase activity"/>
    <property type="evidence" value="ECO:0007669"/>
    <property type="project" value="UniProtKB-KW"/>
</dbReference>
<dbReference type="SUPFAM" id="SSF52540">
    <property type="entry name" value="P-loop containing nucleoside triphosphate hydrolases"/>
    <property type="match status" value="1"/>
</dbReference>
<name>A0ABS2L1E1_9MICO</name>
<reference evidence="10 11" key="1">
    <citation type="submission" date="2021-01" db="EMBL/GenBank/DDBJ databases">
        <title>Sequencing the genomes of 1000 actinobacteria strains.</title>
        <authorList>
            <person name="Klenk H.-P."/>
        </authorList>
    </citation>
    <scope>NUCLEOTIDE SEQUENCE [LARGE SCALE GENOMIC DNA]</scope>
    <source>
        <strain evidence="10 11">DSM 13057</strain>
    </source>
</reference>
<dbReference type="InterPro" id="IPR027417">
    <property type="entry name" value="P-loop_NTPase"/>
</dbReference>
<evidence type="ECO:0000256" key="1">
    <source>
        <dbReference type="ARBA" id="ARBA00004761"/>
    </source>
</evidence>
<evidence type="ECO:0000256" key="3">
    <source>
        <dbReference type="ARBA" id="ARBA00012054"/>
    </source>
</evidence>
<comment type="similarity">
    <text evidence="2 9">Belongs to the gluconokinase GntK/GntV family.</text>
</comment>
<proteinExistence type="inferred from homology"/>
<evidence type="ECO:0000256" key="6">
    <source>
        <dbReference type="ARBA" id="ARBA00022777"/>
    </source>
</evidence>
<keyword evidence="4 9" id="KW-0808">Transferase</keyword>
<evidence type="ECO:0000256" key="2">
    <source>
        <dbReference type="ARBA" id="ARBA00008420"/>
    </source>
</evidence>
<accession>A0ABS2L1E1</accession>
<keyword evidence="11" id="KW-1185">Reference proteome</keyword>
<keyword evidence="5 9" id="KW-0547">Nucleotide-binding</keyword>
<keyword evidence="6 9" id="KW-0418">Kinase</keyword>